<dbReference type="EMBL" id="JACJSI010000563">
    <property type="protein sequence ID" value="MBD2536819.1"/>
    <property type="molecule type" value="Genomic_DNA"/>
</dbReference>
<evidence type="ECO:0000313" key="2">
    <source>
        <dbReference type="Proteomes" id="UP000623440"/>
    </source>
</evidence>
<gene>
    <name evidence="1" type="ORF">H6G97_49370</name>
</gene>
<name>A0ABR8E8A8_9NOSO</name>
<protein>
    <submittedName>
        <fullName evidence="1">Uncharacterized protein</fullName>
    </submittedName>
</protein>
<evidence type="ECO:0000313" key="1">
    <source>
        <dbReference type="EMBL" id="MBD2536819.1"/>
    </source>
</evidence>
<comment type="caution">
    <text evidence="1">The sequence shown here is derived from an EMBL/GenBank/DDBJ whole genome shotgun (WGS) entry which is preliminary data.</text>
</comment>
<organism evidence="1 2">
    <name type="scientific">Nostoc flagelliforme FACHB-838</name>
    <dbReference type="NCBI Taxonomy" id="2692904"/>
    <lineage>
        <taxon>Bacteria</taxon>
        <taxon>Bacillati</taxon>
        <taxon>Cyanobacteriota</taxon>
        <taxon>Cyanophyceae</taxon>
        <taxon>Nostocales</taxon>
        <taxon>Nostocaceae</taxon>
        <taxon>Nostoc</taxon>
    </lineage>
</organism>
<dbReference type="Proteomes" id="UP000623440">
    <property type="component" value="Unassembled WGS sequence"/>
</dbReference>
<dbReference type="RefSeq" id="WP_190947473.1">
    <property type="nucleotide sequence ID" value="NZ_JACJSI010000563.1"/>
</dbReference>
<sequence>MKRISAVSSSDRLSQSRILSNEFVFLSFGQGNCTSSLINSPLTHAIAAGVGIKLVAFIGHSF</sequence>
<keyword evidence="2" id="KW-1185">Reference proteome</keyword>
<reference evidence="1 2" key="1">
    <citation type="journal article" date="2020" name="ISME J.">
        <title>Comparative genomics reveals insights into cyanobacterial evolution and habitat adaptation.</title>
        <authorList>
            <person name="Chen M.Y."/>
            <person name="Teng W.K."/>
            <person name="Zhao L."/>
            <person name="Hu C.X."/>
            <person name="Zhou Y.K."/>
            <person name="Han B.P."/>
            <person name="Song L.R."/>
            <person name="Shu W.S."/>
        </authorList>
    </citation>
    <scope>NUCLEOTIDE SEQUENCE [LARGE SCALE GENOMIC DNA]</scope>
    <source>
        <strain evidence="1 2">FACHB-838</strain>
    </source>
</reference>
<proteinExistence type="predicted"/>
<accession>A0ABR8E8A8</accession>